<protein>
    <submittedName>
        <fullName evidence="1">Uncharacterized protein</fullName>
    </submittedName>
</protein>
<dbReference type="Proteomes" id="UP000807785">
    <property type="component" value="Unassembled WGS sequence"/>
</dbReference>
<proteinExistence type="predicted"/>
<dbReference type="SUPFAM" id="SSF75169">
    <property type="entry name" value="DsrEFH-like"/>
    <property type="match status" value="1"/>
</dbReference>
<dbReference type="EMBL" id="JADJEV010000002">
    <property type="protein sequence ID" value="MBK6972472.1"/>
    <property type="molecule type" value="Genomic_DNA"/>
</dbReference>
<gene>
    <name evidence="1" type="ORF">IPH26_05800</name>
</gene>
<dbReference type="Gene3D" id="3.40.1260.10">
    <property type="entry name" value="DsrEFH-like"/>
    <property type="match status" value="1"/>
</dbReference>
<comment type="caution">
    <text evidence="1">The sequence shown here is derived from an EMBL/GenBank/DDBJ whole genome shotgun (WGS) entry which is preliminary data.</text>
</comment>
<dbReference type="InterPro" id="IPR027396">
    <property type="entry name" value="DsrEFH-like"/>
</dbReference>
<name>A0A9D7HJY8_9PROT</name>
<reference evidence="1" key="1">
    <citation type="submission" date="2020-10" db="EMBL/GenBank/DDBJ databases">
        <title>Connecting structure to function with the recovery of over 1000 high-quality activated sludge metagenome-assembled genomes encoding full-length rRNA genes using long-read sequencing.</title>
        <authorList>
            <person name="Singleton C.M."/>
            <person name="Petriglieri F."/>
            <person name="Kristensen J.M."/>
            <person name="Kirkegaard R.H."/>
            <person name="Michaelsen T.Y."/>
            <person name="Andersen M.H."/>
            <person name="Karst S.M."/>
            <person name="Dueholm M.S."/>
            <person name="Nielsen P.H."/>
            <person name="Albertsen M."/>
        </authorList>
    </citation>
    <scope>NUCLEOTIDE SEQUENCE</scope>
    <source>
        <strain evidence="1">Bjer_18-Q3-R1-45_BAT3C.347</strain>
    </source>
</reference>
<accession>A0A9D7HJY8</accession>
<evidence type="ECO:0000313" key="2">
    <source>
        <dbReference type="Proteomes" id="UP000807785"/>
    </source>
</evidence>
<evidence type="ECO:0000313" key="1">
    <source>
        <dbReference type="EMBL" id="MBK6972472.1"/>
    </source>
</evidence>
<sequence length="51" mass="5319">MLQAGGMVIVCPMCMKHYGVAEADLIAGAKLGNPDLTQAALFAPNGRSLSW</sequence>
<organism evidence="1 2">
    <name type="scientific">Candidatus Methylophosphatis roskildensis</name>
    <dbReference type="NCBI Taxonomy" id="2899263"/>
    <lineage>
        <taxon>Bacteria</taxon>
        <taxon>Pseudomonadati</taxon>
        <taxon>Pseudomonadota</taxon>
        <taxon>Betaproteobacteria</taxon>
        <taxon>Nitrosomonadales</taxon>
        <taxon>Sterolibacteriaceae</taxon>
        <taxon>Candidatus Methylophosphatis</taxon>
    </lineage>
</organism>
<dbReference type="AlphaFoldDB" id="A0A9D7HJY8"/>